<gene>
    <name evidence="2" type="ORF">GALL_514450</name>
</gene>
<evidence type="ECO:0000313" key="2">
    <source>
        <dbReference type="EMBL" id="OIQ66984.1"/>
    </source>
</evidence>
<accession>A0A1J5P8B7</accession>
<dbReference type="Pfam" id="PF13230">
    <property type="entry name" value="GATase_4"/>
    <property type="match status" value="1"/>
</dbReference>
<evidence type="ECO:0000256" key="1">
    <source>
        <dbReference type="ARBA" id="ARBA00022962"/>
    </source>
</evidence>
<name>A0A1J5P8B7_9ZZZZ</name>
<keyword evidence="1" id="KW-0315">Glutamine amidotransferase</keyword>
<reference evidence="2" key="1">
    <citation type="submission" date="2016-10" db="EMBL/GenBank/DDBJ databases">
        <title>Sequence of Gallionella enrichment culture.</title>
        <authorList>
            <person name="Poehlein A."/>
            <person name="Muehling M."/>
            <person name="Daniel R."/>
        </authorList>
    </citation>
    <scope>NUCLEOTIDE SEQUENCE</scope>
</reference>
<comment type="caution">
    <text evidence="2">The sequence shown here is derived from an EMBL/GenBank/DDBJ whole genome shotgun (WGS) entry which is preliminary data.</text>
</comment>
<proteinExistence type="predicted"/>
<dbReference type="EMBL" id="MLJW01006223">
    <property type="protein sequence ID" value="OIQ66984.1"/>
    <property type="molecule type" value="Genomic_DNA"/>
</dbReference>
<dbReference type="InterPro" id="IPR026869">
    <property type="entry name" value="EgtC-like"/>
</dbReference>
<protein>
    <submittedName>
        <fullName evidence="2">Uncharacterized protein</fullName>
    </submittedName>
</protein>
<dbReference type="InterPro" id="IPR029055">
    <property type="entry name" value="Ntn_hydrolases_N"/>
</dbReference>
<sequence>MSDGEHLIAYGHDRLHYLERHGGEQPEIDWPEDTAMVATQPLDDDARWRAFARGELRLYRLGALVGRILTDPGSAAHRDRAAAPALP</sequence>
<dbReference type="Gene3D" id="3.60.20.10">
    <property type="entry name" value="Glutamine Phosphoribosylpyrophosphate, subunit 1, domain 1"/>
    <property type="match status" value="1"/>
</dbReference>
<organism evidence="2">
    <name type="scientific">mine drainage metagenome</name>
    <dbReference type="NCBI Taxonomy" id="410659"/>
    <lineage>
        <taxon>unclassified sequences</taxon>
        <taxon>metagenomes</taxon>
        <taxon>ecological metagenomes</taxon>
    </lineage>
</organism>
<dbReference type="AlphaFoldDB" id="A0A1J5P8B7"/>